<keyword evidence="2" id="KW-1185">Reference proteome</keyword>
<accession>A0ABV5F331</accession>
<evidence type="ECO:0008006" key="3">
    <source>
        <dbReference type="Google" id="ProtNLM"/>
    </source>
</evidence>
<name>A0ABV5F331_9FLAO</name>
<evidence type="ECO:0000313" key="2">
    <source>
        <dbReference type="Proteomes" id="UP001589605"/>
    </source>
</evidence>
<comment type="caution">
    <text evidence="1">The sequence shown here is derived from an EMBL/GenBank/DDBJ whole genome shotgun (WGS) entry which is preliminary data.</text>
</comment>
<dbReference type="SUPFAM" id="SSF55961">
    <property type="entry name" value="Bet v1-like"/>
    <property type="match status" value="1"/>
</dbReference>
<organism evidence="1 2">
    <name type="scientific">Formosa undariae</name>
    <dbReference type="NCBI Taxonomy" id="1325436"/>
    <lineage>
        <taxon>Bacteria</taxon>
        <taxon>Pseudomonadati</taxon>
        <taxon>Bacteroidota</taxon>
        <taxon>Flavobacteriia</taxon>
        <taxon>Flavobacteriales</taxon>
        <taxon>Flavobacteriaceae</taxon>
        <taxon>Formosa</taxon>
    </lineage>
</organism>
<reference evidence="1 2" key="1">
    <citation type="submission" date="2024-09" db="EMBL/GenBank/DDBJ databases">
        <authorList>
            <person name="Sun Q."/>
            <person name="Mori K."/>
        </authorList>
    </citation>
    <scope>NUCLEOTIDE SEQUENCE [LARGE SCALE GENOMIC DNA]</scope>
    <source>
        <strain evidence="1 2">CECT 8286</strain>
    </source>
</reference>
<dbReference type="InterPro" id="IPR023393">
    <property type="entry name" value="START-like_dom_sf"/>
</dbReference>
<proteinExistence type="predicted"/>
<dbReference type="EMBL" id="JBHMEZ010000012">
    <property type="protein sequence ID" value="MFB9053810.1"/>
    <property type="molecule type" value="Genomic_DNA"/>
</dbReference>
<dbReference type="RefSeq" id="WP_382383110.1">
    <property type="nucleotide sequence ID" value="NZ_JBHMEZ010000012.1"/>
</dbReference>
<dbReference type="Proteomes" id="UP001589605">
    <property type="component" value="Unassembled WGS sequence"/>
</dbReference>
<evidence type="ECO:0000313" key="1">
    <source>
        <dbReference type="EMBL" id="MFB9053810.1"/>
    </source>
</evidence>
<protein>
    <recommendedName>
        <fullName evidence="3">SRPBCC family protein</fullName>
    </recommendedName>
</protein>
<dbReference type="Gene3D" id="3.30.530.20">
    <property type="match status" value="1"/>
</dbReference>
<dbReference type="CDD" id="cd07820">
    <property type="entry name" value="SRPBCC_3"/>
    <property type="match status" value="1"/>
</dbReference>
<gene>
    <name evidence="1" type="ORF">ACFFVB_12055</name>
</gene>
<sequence length="153" mass="18033">MGVYQFQREQFFNQPVDVLWEFISNPKNLKTITPDYMGFDITTKNLPDAMYEGMIINYKVSPVLGIKTTWVTEITHVKHKQYFVDEQRVGPYKLWHHQHFLEATEGGTLMKDIVTYQPPFGFLGNIANSFMIKNKLEEIFKYRNTILNELFGK</sequence>